<dbReference type="SMART" id="SM00388">
    <property type="entry name" value="HisKA"/>
    <property type="match status" value="1"/>
</dbReference>
<keyword evidence="7" id="KW-0547">Nucleotide-binding</keyword>
<dbReference type="EC" id="2.7.13.3" evidence="3"/>
<accession>A0ABN4N3T1</accession>
<dbReference type="SMART" id="SM00387">
    <property type="entry name" value="HATPase_c"/>
    <property type="match status" value="1"/>
</dbReference>
<dbReference type="InterPro" id="IPR004358">
    <property type="entry name" value="Sig_transdc_His_kin-like_C"/>
</dbReference>
<dbReference type="PANTHER" id="PTHR45436:SF14">
    <property type="entry name" value="SENSOR PROTEIN QSEC"/>
    <property type="match status" value="1"/>
</dbReference>
<feature type="region of interest" description="Disordered" evidence="13">
    <location>
        <begin position="117"/>
        <end position="139"/>
    </location>
</feature>
<feature type="compositionally biased region" description="Acidic residues" evidence="13">
    <location>
        <begin position="123"/>
        <end position="137"/>
    </location>
</feature>
<evidence type="ECO:0000256" key="1">
    <source>
        <dbReference type="ARBA" id="ARBA00000085"/>
    </source>
</evidence>
<sequence>MPKLRKLLNSLQFQLIFWSVLSLLLLAIVAGGYGFWYNYNEISDFQDDNLKNTAALLEQSLDISVLGNRGLSNRNLDSDAALSDNEDRARSNIHFDTDDDDGAITVDIIILSAPLDNGRQDYQNDETDDNNSDDEHDYSEPIPMALLSDIPLGISDQDIDGHSWRTYRNDVKIKSLDTNEKVALILRQQTELQDDLAKSSALQSFLPLIIGIAFLIILLPFIMWRMMKPVRQLHHEISTRNENDLSPLQIDRLPSELLPLAESLNRLLAVVKSSIERQQRFIADAAHELRSPLTAISLQLQRLQRIANDKIMSEGLDKLAVRLKRNQSLVEQLLTLAQAGNINTALEDEYTPTNVKFIVEQVIGLLIPIADHKHIELIVDLQPNSKVNIDETSLLILVKNLIQNAIIYTPANGQVIVKLYQLEQNSDSSHKSVLDAPYNFGTHVIHSGKLKHLSKASGSRLVLQIIDSGAGIHPHEYKNAFEPFVRLNQLSNSDEQLSDDIHKSRSDSASQKSQTVEGTGLGLSIVKSICEQAGVDVFMNDAAANILSQNNNRGLCITLIF</sequence>
<feature type="domain" description="Histidine kinase" evidence="15">
    <location>
        <begin position="284"/>
        <end position="561"/>
    </location>
</feature>
<evidence type="ECO:0000256" key="2">
    <source>
        <dbReference type="ARBA" id="ARBA00004141"/>
    </source>
</evidence>
<comment type="subcellular location">
    <subcellularLocation>
        <location evidence="2">Membrane</location>
        <topology evidence="2">Multi-pass membrane protein</topology>
    </subcellularLocation>
</comment>
<dbReference type="Gene3D" id="1.10.287.130">
    <property type="match status" value="1"/>
</dbReference>
<dbReference type="PANTHER" id="PTHR45436">
    <property type="entry name" value="SENSOR HISTIDINE KINASE YKOH"/>
    <property type="match status" value="1"/>
</dbReference>
<keyword evidence="18" id="KW-1185">Reference proteome</keyword>
<keyword evidence="9" id="KW-0067">ATP-binding</keyword>
<gene>
    <name evidence="17" type="ORF">A3K91_1560</name>
</gene>
<dbReference type="InterPro" id="IPR050428">
    <property type="entry name" value="TCS_sensor_his_kinase"/>
</dbReference>
<dbReference type="Gene3D" id="3.30.565.10">
    <property type="entry name" value="Histidine kinase-like ATPase, C-terminal domain"/>
    <property type="match status" value="1"/>
</dbReference>
<evidence type="ECO:0000256" key="4">
    <source>
        <dbReference type="ARBA" id="ARBA00022553"/>
    </source>
</evidence>
<evidence type="ECO:0000313" key="17">
    <source>
        <dbReference type="EMBL" id="AMT97162.1"/>
    </source>
</evidence>
<reference evidence="17 18" key="1">
    <citation type="submission" date="2016-03" db="EMBL/GenBank/DDBJ databases">
        <title>Genome sequencing of Psychrobacter alimentarius PAMC 27889.</title>
        <authorList>
            <person name="Lee J."/>
            <person name="Kim O.-S."/>
        </authorList>
    </citation>
    <scope>NUCLEOTIDE SEQUENCE [LARGE SCALE GENOMIC DNA]</scope>
    <source>
        <strain evidence="17 18">PAMC 27889</strain>
    </source>
</reference>
<feature type="region of interest" description="Disordered" evidence="13">
    <location>
        <begin position="496"/>
        <end position="515"/>
    </location>
</feature>
<keyword evidence="11" id="KW-0902">Two-component regulatory system</keyword>
<dbReference type="PROSITE" id="PS50885">
    <property type="entry name" value="HAMP"/>
    <property type="match status" value="1"/>
</dbReference>
<dbReference type="Proteomes" id="UP000076104">
    <property type="component" value="Chromosome"/>
</dbReference>
<evidence type="ECO:0000259" key="15">
    <source>
        <dbReference type="PROSITE" id="PS50109"/>
    </source>
</evidence>
<dbReference type="Pfam" id="PF02518">
    <property type="entry name" value="HATPase_c"/>
    <property type="match status" value="1"/>
</dbReference>
<keyword evidence="4" id="KW-0597">Phosphoprotein</keyword>
<proteinExistence type="predicted"/>
<feature type="transmembrane region" description="Helical" evidence="14">
    <location>
        <begin position="205"/>
        <end position="224"/>
    </location>
</feature>
<evidence type="ECO:0000313" key="18">
    <source>
        <dbReference type="Proteomes" id="UP000076104"/>
    </source>
</evidence>
<dbReference type="GeneID" id="33059574"/>
<dbReference type="InterPro" id="IPR003660">
    <property type="entry name" value="HAMP_dom"/>
</dbReference>
<protein>
    <recommendedName>
        <fullName evidence="3">histidine kinase</fullName>
        <ecNumber evidence="3">2.7.13.3</ecNumber>
    </recommendedName>
</protein>
<dbReference type="InterPro" id="IPR003594">
    <property type="entry name" value="HATPase_dom"/>
</dbReference>
<dbReference type="CDD" id="cd00082">
    <property type="entry name" value="HisKA"/>
    <property type="match status" value="1"/>
</dbReference>
<keyword evidence="5" id="KW-0808">Transferase</keyword>
<feature type="transmembrane region" description="Helical" evidence="14">
    <location>
        <begin position="15"/>
        <end position="36"/>
    </location>
</feature>
<evidence type="ECO:0000256" key="5">
    <source>
        <dbReference type="ARBA" id="ARBA00022679"/>
    </source>
</evidence>
<keyword evidence="8 17" id="KW-0418">Kinase</keyword>
<dbReference type="SUPFAM" id="SSF47384">
    <property type="entry name" value="Homodimeric domain of signal transducing histidine kinase"/>
    <property type="match status" value="1"/>
</dbReference>
<feature type="domain" description="HAMP" evidence="16">
    <location>
        <begin position="224"/>
        <end position="276"/>
    </location>
</feature>
<dbReference type="InterPro" id="IPR003661">
    <property type="entry name" value="HisK_dim/P_dom"/>
</dbReference>
<dbReference type="GO" id="GO:0016301">
    <property type="term" value="F:kinase activity"/>
    <property type="evidence" value="ECO:0007669"/>
    <property type="project" value="UniProtKB-KW"/>
</dbReference>
<evidence type="ECO:0000259" key="16">
    <source>
        <dbReference type="PROSITE" id="PS50885"/>
    </source>
</evidence>
<evidence type="ECO:0000256" key="10">
    <source>
        <dbReference type="ARBA" id="ARBA00022989"/>
    </source>
</evidence>
<evidence type="ECO:0000256" key="8">
    <source>
        <dbReference type="ARBA" id="ARBA00022777"/>
    </source>
</evidence>
<evidence type="ECO:0000256" key="12">
    <source>
        <dbReference type="ARBA" id="ARBA00023136"/>
    </source>
</evidence>
<dbReference type="Pfam" id="PF00512">
    <property type="entry name" value="HisKA"/>
    <property type="match status" value="1"/>
</dbReference>
<dbReference type="InterPro" id="IPR036890">
    <property type="entry name" value="HATPase_C_sf"/>
</dbReference>
<dbReference type="InterPro" id="IPR036097">
    <property type="entry name" value="HisK_dim/P_sf"/>
</dbReference>
<keyword evidence="6 14" id="KW-0812">Transmembrane</keyword>
<evidence type="ECO:0000256" key="14">
    <source>
        <dbReference type="SAM" id="Phobius"/>
    </source>
</evidence>
<dbReference type="EMBL" id="CP014945">
    <property type="protein sequence ID" value="AMT97162.1"/>
    <property type="molecule type" value="Genomic_DNA"/>
</dbReference>
<evidence type="ECO:0000256" key="11">
    <source>
        <dbReference type="ARBA" id="ARBA00023012"/>
    </source>
</evidence>
<evidence type="ECO:0000256" key="13">
    <source>
        <dbReference type="SAM" id="MobiDB-lite"/>
    </source>
</evidence>
<name>A0ABN4N3T1_9GAMM</name>
<evidence type="ECO:0000256" key="9">
    <source>
        <dbReference type="ARBA" id="ARBA00022840"/>
    </source>
</evidence>
<comment type="catalytic activity">
    <reaction evidence="1">
        <text>ATP + protein L-histidine = ADP + protein N-phospho-L-histidine.</text>
        <dbReference type="EC" id="2.7.13.3"/>
    </reaction>
</comment>
<organism evidence="17 18">
    <name type="scientific">Psychrobacter alimentarius</name>
    <dbReference type="NCBI Taxonomy" id="261164"/>
    <lineage>
        <taxon>Bacteria</taxon>
        <taxon>Pseudomonadati</taxon>
        <taxon>Pseudomonadota</taxon>
        <taxon>Gammaproteobacteria</taxon>
        <taxon>Moraxellales</taxon>
        <taxon>Moraxellaceae</taxon>
        <taxon>Psychrobacter</taxon>
    </lineage>
</organism>
<keyword evidence="12 14" id="KW-0472">Membrane</keyword>
<keyword evidence="10 14" id="KW-1133">Transmembrane helix</keyword>
<dbReference type="InterPro" id="IPR005467">
    <property type="entry name" value="His_kinase_dom"/>
</dbReference>
<dbReference type="SUPFAM" id="SSF55874">
    <property type="entry name" value="ATPase domain of HSP90 chaperone/DNA topoisomerase II/histidine kinase"/>
    <property type="match status" value="1"/>
</dbReference>
<dbReference type="PROSITE" id="PS50109">
    <property type="entry name" value="HIS_KIN"/>
    <property type="match status" value="1"/>
</dbReference>
<evidence type="ECO:0000256" key="3">
    <source>
        <dbReference type="ARBA" id="ARBA00012438"/>
    </source>
</evidence>
<dbReference type="PRINTS" id="PR00344">
    <property type="entry name" value="BCTRLSENSOR"/>
</dbReference>
<evidence type="ECO:0000256" key="7">
    <source>
        <dbReference type="ARBA" id="ARBA00022741"/>
    </source>
</evidence>
<dbReference type="RefSeq" id="WP_062844760.1">
    <property type="nucleotide sequence ID" value="NZ_CP014945.1"/>
</dbReference>
<evidence type="ECO:0000256" key="6">
    <source>
        <dbReference type="ARBA" id="ARBA00022692"/>
    </source>
</evidence>